<dbReference type="EMBL" id="CM042018">
    <property type="protein sequence ID" value="KAI3828893.1"/>
    <property type="molecule type" value="Genomic_DNA"/>
</dbReference>
<proteinExistence type="predicted"/>
<evidence type="ECO:0000313" key="1">
    <source>
        <dbReference type="EMBL" id="KAI3828893.1"/>
    </source>
</evidence>
<organism evidence="1 2">
    <name type="scientific">Smallanthus sonchifolius</name>
    <dbReference type="NCBI Taxonomy" id="185202"/>
    <lineage>
        <taxon>Eukaryota</taxon>
        <taxon>Viridiplantae</taxon>
        <taxon>Streptophyta</taxon>
        <taxon>Embryophyta</taxon>
        <taxon>Tracheophyta</taxon>
        <taxon>Spermatophyta</taxon>
        <taxon>Magnoliopsida</taxon>
        <taxon>eudicotyledons</taxon>
        <taxon>Gunneridae</taxon>
        <taxon>Pentapetalae</taxon>
        <taxon>asterids</taxon>
        <taxon>campanulids</taxon>
        <taxon>Asterales</taxon>
        <taxon>Asteraceae</taxon>
        <taxon>Asteroideae</taxon>
        <taxon>Heliantheae alliance</taxon>
        <taxon>Millerieae</taxon>
        <taxon>Smallanthus</taxon>
    </lineage>
</organism>
<keyword evidence="2" id="KW-1185">Reference proteome</keyword>
<name>A0ACB9K9J4_9ASTR</name>
<accession>A0ACB9K9J4</accession>
<comment type="caution">
    <text evidence="1">The sequence shown here is derived from an EMBL/GenBank/DDBJ whole genome shotgun (WGS) entry which is preliminary data.</text>
</comment>
<gene>
    <name evidence="1" type="ORF">L1987_03004</name>
</gene>
<reference evidence="1 2" key="2">
    <citation type="journal article" date="2022" name="Mol. Ecol. Resour.">
        <title>The genomes of chicory, endive, great burdock and yacon provide insights into Asteraceae paleo-polyploidization history and plant inulin production.</title>
        <authorList>
            <person name="Fan W."/>
            <person name="Wang S."/>
            <person name="Wang H."/>
            <person name="Wang A."/>
            <person name="Jiang F."/>
            <person name="Liu H."/>
            <person name="Zhao H."/>
            <person name="Xu D."/>
            <person name="Zhang Y."/>
        </authorList>
    </citation>
    <scope>NUCLEOTIDE SEQUENCE [LARGE SCALE GENOMIC DNA]</scope>
    <source>
        <strain evidence="2">cv. Yunnan</strain>
        <tissue evidence="1">Leaves</tissue>
    </source>
</reference>
<dbReference type="Proteomes" id="UP001056120">
    <property type="component" value="Linkage Group LG01"/>
</dbReference>
<protein>
    <submittedName>
        <fullName evidence="1">Uncharacterized protein</fullName>
    </submittedName>
</protein>
<evidence type="ECO:0000313" key="2">
    <source>
        <dbReference type="Proteomes" id="UP001056120"/>
    </source>
</evidence>
<sequence>MEGAVVDLINVGSFVMLFTFKEIFSGKDGQVALIFVFCMQLWVRYPMDIDDNDAQDQNLHLVREGSSKVSPVLHSYALPKFDFDDGLQGHLRFDNLVENEGFLDITSQEVDNQWIEEYSRGTSAIQFNSSAVESTRKNVWSEATSSESVELLLKSVGQVKVLKVSDRLASLTNVMDPNFQENFVGPKVSSEFQQSRETQLSGGKLGSVIVSDKHNSTAGEKTIDKMCVGVNQEASKSGKAGTSQHVENSSGVSKKGNNNGPDYSKSEENSMDNSTNSGNIVETRTYNVEKLSVVLNVEPVDKPLVEGSISVNEETKNSVGSDVQQVTSGTSMVSLDNNQFVISEVREIDNVSTCSSPVIPAEDVSNKDETAGNMDINVVGAADSQKNVEQSFSAEGCEGVDAIAQAESNMDVLTDAVAVVESRNVSSDTPDGVQLPSETVAKADVVTEDQPRSPILGVSLLDDDNEKKMQVGFINDSEDSLQKQVPEVEKDTMSDGAEKVVYGLAGDCGSSVGNLNEDPSEQTAEDNSESPLNPKESLAGENGVEPLNLAGIKSIEPSQSAKDKLEVTKGSMLENTSPSSSAKDEKNFTFKVYASAGQNRSLSKNMEFSVSSPSSQLDPVKMDEDSTVSQPFSSVVTEAGSKGNSERKPKKKPVGRETTEKSIHLKEKIPTRRSRKVGKSSPLLTPPATGHVTPVSSTNPGGVTPIPTSNLPVLNSSTSVFHHFFTDYQQVQLRAQILVYGSLLSGMPPEEPHMVAAFGQSDGGRRAWEATWHAYLEKVRSQKSQPTNPASGTPDQGIKIGSAQSKFLAGMSPPIVSPMIPISSPLWNIPTPSDGSQSVPTAFLSGISPLHLYQTPGVQDIAGNNLLWLSQGPFLGQWFASSPISPFNARFPALPVTESIKLTTVKESGAPSIPVIPLGPIAGPTLSSMESSGEPSSDPKSRKRKKVVSSHVTTSAALSPPVSISSKSNPGNFVSTVSPAPTHDQPISVDQNIEKIVTREHTVSKIEESKVQAADAAVHAAAAVNHCQNVWSQLESQKNSGLVSDDEAKLASSAVSIAAASSVAKVAAAAAKIASNVAEQARLMADEVFLSNRKESYDQSSTTSVLSAAKEAARRRIEAASAASKHAENLDAIIKAAELAAEAVSLAGKIVAIGNLLSLRELVEASPEGYWNSPKFNQQGYSDKENIEAVPNDKDDSGDFAKNQMMTIDGSVASYENDKSTSSGHTGPNLSKPVGVISESEFGFVPSDVDENIPQSTSGTWKDNTIKEGCLVEVFKDNNKKCAWFAANVLTLKDGKAFVCYTEIQSDEGSRKLKEWVPLEVEGIEIPRLRIAHPMTTMRPEGTRKRNRTALTDYAWSSGDRVDVWVQDCWCEAVVVDTNKNDVTSLTVQFPAQGETSVVRSWHVRSTLIWKDGKWIEWCNMKGSHSSEGDTPHEKRQKFSTPVVEGKEKAKLSNSVNHVKSGIQKNSTRSGLQRERSRVVFGVPKPGKQQKFMDVSTHCVAGRNDKSNVTNDSVKLINKLMPQAPGSRGSKNSSENDAKEKQVPEVKSKVIKSTKLPIPSFKTLTQKDKLKPSKPTSHDAYLSDENFSGQLNMMDFDSSNPEDVKKTSTSKAVGKTASADRKATKVAVKVNVNKSTSEVEPRRSIRRIQPTSRLLEGLQSSLTVSKLHTVSHASQKSHKVTSKGSNNPS</sequence>
<reference evidence="2" key="1">
    <citation type="journal article" date="2022" name="Mol. Ecol. Resour.">
        <title>The genomes of chicory, endive, great burdock and yacon provide insights into Asteraceae palaeo-polyploidization history and plant inulin production.</title>
        <authorList>
            <person name="Fan W."/>
            <person name="Wang S."/>
            <person name="Wang H."/>
            <person name="Wang A."/>
            <person name="Jiang F."/>
            <person name="Liu H."/>
            <person name="Zhao H."/>
            <person name="Xu D."/>
            <person name="Zhang Y."/>
        </authorList>
    </citation>
    <scope>NUCLEOTIDE SEQUENCE [LARGE SCALE GENOMIC DNA]</scope>
    <source>
        <strain evidence="2">cv. Yunnan</strain>
    </source>
</reference>